<keyword evidence="7" id="KW-0325">Glycoprotein</keyword>
<dbReference type="GO" id="GO:0016757">
    <property type="term" value="F:glycosyltransferase activity"/>
    <property type="evidence" value="ECO:0007669"/>
    <property type="project" value="UniProtKB-KW"/>
</dbReference>
<evidence type="ECO:0000313" key="9">
    <source>
        <dbReference type="Proteomes" id="UP000184300"/>
    </source>
</evidence>
<evidence type="ECO:0000256" key="1">
    <source>
        <dbReference type="ARBA" id="ARBA00004370"/>
    </source>
</evidence>
<dbReference type="GO" id="GO:0016020">
    <property type="term" value="C:membrane"/>
    <property type="evidence" value="ECO:0007669"/>
    <property type="project" value="UniProtKB-SubCell"/>
</dbReference>
<dbReference type="Proteomes" id="UP000184300">
    <property type="component" value="Unassembled WGS sequence"/>
</dbReference>
<dbReference type="PANTHER" id="PTHR47844:SF1">
    <property type="entry name" value="EXOSTOSIN-LIKE 2"/>
    <property type="match status" value="1"/>
</dbReference>
<name>A0A1L9VF51_ASPGL</name>
<evidence type="ECO:0000256" key="6">
    <source>
        <dbReference type="ARBA" id="ARBA00023136"/>
    </source>
</evidence>
<keyword evidence="6" id="KW-0472">Membrane</keyword>
<organism evidence="8 9">
    <name type="scientific">Aspergillus glaucus CBS 516.65</name>
    <dbReference type="NCBI Taxonomy" id="1160497"/>
    <lineage>
        <taxon>Eukaryota</taxon>
        <taxon>Fungi</taxon>
        <taxon>Dikarya</taxon>
        <taxon>Ascomycota</taxon>
        <taxon>Pezizomycotina</taxon>
        <taxon>Eurotiomycetes</taxon>
        <taxon>Eurotiomycetidae</taxon>
        <taxon>Eurotiales</taxon>
        <taxon>Aspergillaceae</taxon>
        <taxon>Aspergillus</taxon>
        <taxon>Aspergillus subgen. Aspergillus</taxon>
    </lineage>
</organism>
<dbReference type="InterPro" id="IPR029044">
    <property type="entry name" value="Nucleotide-diphossugar_trans"/>
</dbReference>
<keyword evidence="2" id="KW-0328">Glycosyltransferase</keyword>
<dbReference type="STRING" id="1160497.A0A1L9VF51"/>
<comment type="subcellular location">
    <subcellularLocation>
        <location evidence="1">Membrane</location>
    </subcellularLocation>
</comment>
<accession>A0A1L9VF51</accession>
<keyword evidence="3" id="KW-0808">Transferase</keyword>
<feature type="non-terminal residue" evidence="8">
    <location>
        <position position="167"/>
    </location>
</feature>
<evidence type="ECO:0008006" key="10">
    <source>
        <dbReference type="Google" id="ProtNLM"/>
    </source>
</evidence>
<evidence type="ECO:0000256" key="3">
    <source>
        <dbReference type="ARBA" id="ARBA00022679"/>
    </source>
</evidence>
<proteinExistence type="predicted"/>
<dbReference type="EMBL" id="KV878902">
    <property type="protein sequence ID" value="OJJ82524.1"/>
    <property type="molecule type" value="Genomic_DNA"/>
</dbReference>
<keyword evidence="4" id="KW-0812">Transmembrane</keyword>
<reference evidence="9" key="1">
    <citation type="journal article" date="2017" name="Genome Biol.">
        <title>Comparative genomics reveals high biological diversity and specific adaptations in the industrially and medically important fungal genus Aspergillus.</title>
        <authorList>
            <person name="de Vries R.P."/>
            <person name="Riley R."/>
            <person name="Wiebenga A."/>
            <person name="Aguilar-Osorio G."/>
            <person name="Amillis S."/>
            <person name="Uchima C.A."/>
            <person name="Anderluh G."/>
            <person name="Asadollahi M."/>
            <person name="Askin M."/>
            <person name="Barry K."/>
            <person name="Battaglia E."/>
            <person name="Bayram O."/>
            <person name="Benocci T."/>
            <person name="Braus-Stromeyer S.A."/>
            <person name="Caldana C."/>
            <person name="Canovas D."/>
            <person name="Cerqueira G.C."/>
            <person name="Chen F."/>
            <person name="Chen W."/>
            <person name="Choi C."/>
            <person name="Clum A."/>
            <person name="Dos Santos R.A."/>
            <person name="Damasio A.R."/>
            <person name="Diallinas G."/>
            <person name="Emri T."/>
            <person name="Fekete E."/>
            <person name="Flipphi M."/>
            <person name="Freyberg S."/>
            <person name="Gallo A."/>
            <person name="Gournas C."/>
            <person name="Habgood R."/>
            <person name="Hainaut M."/>
            <person name="Harispe M.L."/>
            <person name="Henrissat B."/>
            <person name="Hilden K.S."/>
            <person name="Hope R."/>
            <person name="Hossain A."/>
            <person name="Karabika E."/>
            <person name="Karaffa L."/>
            <person name="Karanyi Z."/>
            <person name="Krasevec N."/>
            <person name="Kuo A."/>
            <person name="Kusch H."/>
            <person name="LaButti K."/>
            <person name="Lagendijk E.L."/>
            <person name="Lapidus A."/>
            <person name="Levasseur A."/>
            <person name="Lindquist E."/>
            <person name="Lipzen A."/>
            <person name="Logrieco A.F."/>
            <person name="MacCabe A."/>
            <person name="Maekelae M.R."/>
            <person name="Malavazi I."/>
            <person name="Melin P."/>
            <person name="Meyer V."/>
            <person name="Mielnichuk N."/>
            <person name="Miskei M."/>
            <person name="Molnar A.P."/>
            <person name="Mule G."/>
            <person name="Ngan C.Y."/>
            <person name="Orejas M."/>
            <person name="Orosz E."/>
            <person name="Ouedraogo J.P."/>
            <person name="Overkamp K.M."/>
            <person name="Park H.-S."/>
            <person name="Perrone G."/>
            <person name="Piumi F."/>
            <person name="Punt P.J."/>
            <person name="Ram A.F."/>
            <person name="Ramon A."/>
            <person name="Rauscher S."/>
            <person name="Record E."/>
            <person name="Riano-Pachon D.M."/>
            <person name="Robert V."/>
            <person name="Roehrig J."/>
            <person name="Ruller R."/>
            <person name="Salamov A."/>
            <person name="Salih N.S."/>
            <person name="Samson R.A."/>
            <person name="Sandor E."/>
            <person name="Sanguinetti M."/>
            <person name="Schuetze T."/>
            <person name="Sepcic K."/>
            <person name="Shelest E."/>
            <person name="Sherlock G."/>
            <person name="Sophianopoulou V."/>
            <person name="Squina F.M."/>
            <person name="Sun H."/>
            <person name="Susca A."/>
            <person name="Todd R.B."/>
            <person name="Tsang A."/>
            <person name="Unkles S.E."/>
            <person name="van de Wiele N."/>
            <person name="van Rossen-Uffink D."/>
            <person name="Oliveira J.V."/>
            <person name="Vesth T.C."/>
            <person name="Visser J."/>
            <person name="Yu J.-H."/>
            <person name="Zhou M."/>
            <person name="Andersen M.R."/>
            <person name="Archer D.B."/>
            <person name="Baker S.E."/>
            <person name="Benoit I."/>
            <person name="Brakhage A.A."/>
            <person name="Braus G.H."/>
            <person name="Fischer R."/>
            <person name="Frisvad J.C."/>
            <person name="Goldman G.H."/>
            <person name="Houbraken J."/>
            <person name="Oakley B."/>
            <person name="Pocsi I."/>
            <person name="Scazzocchio C."/>
            <person name="Seiboth B."/>
            <person name="vanKuyk P.A."/>
            <person name="Wortman J."/>
            <person name="Dyer P.S."/>
            <person name="Grigoriev I.V."/>
        </authorList>
    </citation>
    <scope>NUCLEOTIDE SEQUENCE [LARGE SCALE GENOMIC DNA]</scope>
    <source>
        <strain evidence="9">CBS 516.65</strain>
    </source>
</reference>
<evidence type="ECO:0000256" key="7">
    <source>
        <dbReference type="ARBA" id="ARBA00023180"/>
    </source>
</evidence>
<dbReference type="InterPro" id="IPR052427">
    <property type="entry name" value="Glycosyltrans_GT2/GT47"/>
</dbReference>
<dbReference type="VEuPathDB" id="FungiDB:ASPGLDRAFT_49329"/>
<dbReference type="RefSeq" id="XP_022399222.1">
    <property type="nucleotide sequence ID" value="XM_022547078.1"/>
</dbReference>
<sequence length="167" mass="18728">MFREGTLNPISYQSSLCVLTELSYTRWLRLLWIAVIYYGFYRHRTRPTKQAGDFSPADATIICPTVQPKGALVDKLKSWLTNHPREIMVVTTIPWLPSVRELVQRVNDARIAIHTIDGGAKRPALVRGIQQVKSPVVALVDDHIIWSPDTLHGLLNVLSESCDVGGV</sequence>
<evidence type="ECO:0000256" key="2">
    <source>
        <dbReference type="ARBA" id="ARBA00022676"/>
    </source>
</evidence>
<dbReference type="Pfam" id="PF13641">
    <property type="entry name" value="Glyco_tranf_2_3"/>
    <property type="match status" value="1"/>
</dbReference>
<dbReference type="PANTHER" id="PTHR47844">
    <property type="entry name" value="SYNTHASE CPS1, PUTATIVE (AFU_ORTHOLOGUE AFUA_7G02500)-RELATED"/>
    <property type="match status" value="1"/>
</dbReference>
<gene>
    <name evidence="8" type="ORF">ASPGLDRAFT_49329</name>
</gene>
<dbReference type="SUPFAM" id="SSF53448">
    <property type="entry name" value="Nucleotide-diphospho-sugar transferases"/>
    <property type="match status" value="1"/>
</dbReference>
<keyword evidence="9" id="KW-1185">Reference proteome</keyword>
<evidence type="ECO:0000313" key="8">
    <source>
        <dbReference type="EMBL" id="OJJ82524.1"/>
    </source>
</evidence>
<evidence type="ECO:0000256" key="4">
    <source>
        <dbReference type="ARBA" id="ARBA00022692"/>
    </source>
</evidence>
<evidence type="ECO:0000256" key="5">
    <source>
        <dbReference type="ARBA" id="ARBA00022989"/>
    </source>
</evidence>
<dbReference type="OrthoDB" id="4463384at2759"/>
<dbReference type="GeneID" id="34463339"/>
<keyword evidence="5" id="KW-1133">Transmembrane helix</keyword>
<protein>
    <recommendedName>
        <fullName evidence="10">Glycosyltransferase 2-like domain-containing protein</fullName>
    </recommendedName>
</protein>
<dbReference type="AlphaFoldDB" id="A0A1L9VF51"/>